<proteinExistence type="inferred from homology"/>
<evidence type="ECO:0008006" key="12">
    <source>
        <dbReference type="Google" id="ProtNLM"/>
    </source>
</evidence>
<keyword evidence="11" id="KW-1185">Reference proteome</keyword>
<evidence type="ECO:0000256" key="4">
    <source>
        <dbReference type="ARBA" id="ARBA00022525"/>
    </source>
</evidence>
<keyword evidence="6" id="KW-0843">Virulence</keyword>
<feature type="compositionally biased region" description="Basic residues" evidence="7">
    <location>
        <begin position="130"/>
        <end position="147"/>
    </location>
</feature>
<evidence type="ECO:0000256" key="3">
    <source>
        <dbReference type="ARBA" id="ARBA00010400"/>
    </source>
</evidence>
<dbReference type="EMBL" id="JAENGY010000102">
    <property type="protein sequence ID" value="KAG6973871.1"/>
    <property type="molecule type" value="Genomic_DNA"/>
</dbReference>
<feature type="region of interest" description="Disordered" evidence="7">
    <location>
        <begin position="122"/>
        <end position="173"/>
    </location>
</feature>
<name>A0A8J5J361_9STRA</name>
<comment type="caution">
    <text evidence="10">The sequence shown here is derived from an EMBL/GenBank/DDBJ whole genome shotgun (WGS) entry which is preliminary data.</text>
</comment>
<dbReference type="Proteomes" id="UP000709295">
    <property type="component" value="Unassembled WGS sequence"/>
</dbReference>
<gene>
    <name evidence="10" type="ORF">JG688_00003340</name>
</gene>
<accession>A0A8J5J361</accession>
<evidence type="ECO:0000256" key="5">
    <source>
        <dbReference type="ARBA" id="ARBA00022729"/>
    </source>
</evidence>
<evidence type="ECO:0000313" key="10">
    <source>
        <dbReference type="EMBL" id="KAG6973871.1"/>
    </source>
</evidence>
<evidence type="ECO:0000256" key="2">
    <source>
        <dbReference type="ARBA" id="ARBA00004613"/>
    </source>
</evidence>
<dbReference type="GO" id="GO:0005576">
    <property type="term" value="C:extracellular region"/>
    <property type="evidence" value="ECO:0007669"/>
    <property type="project" value="UniProtKB-SubCell"/>
</dbReference>
<evidence type="ECO:0000256" key="1">
    <source>
        <dbReference type="ARBA" id="ARBA00004340"/>
    </source>
</evidence>
<comment type="subcellular location">
    <subcellularLocation>
        <location evidence="1">Host cell</location>
    </subcellularLocation>
    <subcellularLocation>
        <location evidence="2">Secreted</location>
    </subcellularLocation>
</comment>
<evidence type="ECO:0000259" key="8">
    <source>
        <dbReference type="Pfam" id="PF12770"/>
    </source>
</evidence>
<dbReference type="Pfam" id="PF12770">
    <property type="entry name" value="CHAT"/>
    <property type="match status" value="1"/>
</dbReference>
<sequence>MPLPIFAHLHSSPLVVRRRSGANWRSLSPHADANGSSSGLEAVELIDVKAERRLLLETLRESGRRLAWHSEVADLHAFRKVLSFGCRALHFSGHGVPGQVIFETRKGEAQFVSQQELQDLLLAGGAESRRPRRKRDKKIRNRQNRRQKNTESSDSSSESSSSSSSSSDDATSGLAIRSHRVERGWVALSPPPVHEKPKIPLQLVFVSACHSESVAQAFVSAGVPHVVVVSKEEKVLDRKAMEFAKAFYTALFAGHSVAKSFQIGRVQADIAVASNGNMGGRRGNGTVNECDAVAEVFVGRSLEVHQVYKSLVEGARLVSITGERGVGKTENDKKEETGGLPGLAKLDDLAYKMALKLEVDPNDIFQRLPVVQAVGQLDGNPKFIQWLQYVIKYRAKGGGGYWFSDDKVFDLNEIRRRTVRTFSIPSTSPGR</sequence>
<feature type="domain" description="RxLR effector PexRD54 WY" evidence="9">
    <location>
        <begin position="355"/>
        <end position="390"/>
    </location>
</feature>
<dbReference type="GO" id="GO:0043657">
    <property type="term" value="C:host cell"/>
    <property type="evidence" value="ECO:0007669"/>
    <property type="project" value="UniProtKB-SubCell"/>
</dbReference>
<dbReference type="AlphaFoldDB" id="A0A8J5J361"/>
<evidence type="ECO:0000256" key="7">
    <source>
        <dbReference type="SAM" id="MobiDB-lite"/>
    </source>
</evidence>
<protein>
    <recommendedName>
        <fullName evidence="12">CHAT domain-containing protein</fullName>
    </recommendedName>
</protein>
<feature type="compositionally biased region" description="Low complexity" evidence="7">
    <location>
        <begin position="152"/>
        <end position="169"/>
    </location>
</feature>
<evidence type="ECO:0000313" key="11">
    <source>
        <dbReference type="Proteomes" id="UP000709295"/>
    </source>
</evidence>
<feature type="domain" description="CHAT" evidence="8">
    <location>
        <begin position="201"/>
        <end position="261"/>
    </location>
</feature>
<dbReference type="InterPro" id="IPR024983">
    <property type="entry name" value="CHAT_dom"/>
</dbReference>
<evidence type="ECO:0000259" key="9">
    <source>
        <dbReference type="Pfam" id="PF22748"/>
    </source>
</evidence>
<dbReference type="Pfam" id="PF22748">
    <property type="entry name" value="PexRD54_WY"/>
    <property type="match status" value="1"/>
</dbReference>
<evidence type="ECO:0000256" key="6">
    <source>
        <dbReference type="ARBA" id="ARBA00023026"/>
    </source>
</evidence>
<dbReference type="InterPro" id="IPR054463">
    <property type="entry name" value="PexRD54_WY"/>
</dbReference>
<organism evidence="10 11">
    <name type="scientific">Phytophthora aleatoria</name>
    <dbReference type="NCBI Taxonomy" id="2496075"/>
    <lineage>
        <taxon>Eukaryota</taxon>
        <taxon>Sar</taxon>
        <taxon>Stramenopiles</taxon>
        <taxon>Oomycota</taxon>
        <taxon>Peronosporomycetes</taxon>
        <taxon>Peronosporales</taxon>
        <taxon>Peronosporaceae</taxon>
        <taxon>Phytophthora</taxon>
    </lineage>
</organism>
<keyword evidence="5" id="KW-0732">Signal</keyword>
<comment type="similarity">
    <text evidence="3">Belongs to the RxLR effector family.</text>
</comment>
<keyword evidence="4" id="KW-0964">Secreted</keyword>
<reference evidence="10" key="1">
    <citation type="submission" date="2021-01" db="EMBL/GenBank/DDBJ databases">
        <title>Phytophthora aleatoria, a newly-described species from Pinus radiata is distinct from Phytophthora cactorum isolates based on comparative genomics.</title>
        <authorList>
            <person name="Mcdougal R."/>
            <person name="Panda P."/>
            <person name="Williams N."/>
            <person name="Studholme D.J."/>
        </authorList>
    </citation>
    <scope>NUCLEOTIDE SEQUENCE</scope>
    <source>
        <strain evidence="10">NZFS 4037</strain>
    </source>
</reference>